<evidence type="ECO:0008006" key="7">
    <source>
        <dbReference type="Google" id="ProtNLM"/>
    </source>
</evidence>
<evidence type="ECO:0000313" key="5">
    <source>
        <dbReference type="EMBL" id="CAF4053081.1"/>
    </source>
</evidence>
<dbReference type="Gene3D" id="3.30.420.10">
    <property type="entry name" value="Ribonuclease H-like superfamily/Ribonuclease H"/>
    <property type="match status" value="1"/>
</dbReference>
<evidence type="ECO:0000313" key="4">
    <source>
        <dbReference type="EMBL" id="CAF3848973.1"/>
    </source>
</evidence>
<keyword evidence="6" id="KW-1185">Reference proteome</keyword>
<dbReference type="EMBL" id="CAJNOK010009319">
    <property type="protein sequence ID" value="CAF1086571.1"/>
    <property type="molecule type" value="Genomic_DNA"/>
</dbReference>
<dbReference type="Proteomes" id="UP000677228">
    <property type="component" value="Unassembled WGS sequence"/>
</dbReference>
<gene>
    <name evidence="3" type="ORF">GPM918_LOCUS26933</name>
    <name evidence="2" type="ORF">OVA965_LOCUS18628</name>
    <name evidence="5" type="ORF">SRO942_LOCUS27171</name>
    <name evidence="4" type="ORF">TMI583_LOCUS18640</name>
</gene>
<dbReference type="PANTHER" id="PTHR33939:SF1">
    <property type="entry name" value="DUF4371 DOMAIN-CONTAINING PROTEIN"/>
    <property type="match status" value="1"/>
</dbReference>
<evidence type="ECO:0000256" key="1">
    <source>
        <dbReference type="SAM" id="MobiDB-lite"/>
    </source>
</evidence>
<dbReference type="PANTHER" id="PTHR33939">
    <property type="entry name" value="PROTEIN CBG22215"/>
    <property type="match status" value="1"/>
</dbReference>
<protein>
    <recommendedName>
        <fullName evidence="7">Tc1-like transposase DDE domain-containing protein</fullName>
    </recommendedName>
</protein>
<evidence type="ECO:0000313" key="3">
    <source>
        <dbReference type="EMBL" id="CAF1267940.1"/>
    </source>
</evidence>
<reference evidence="3" key="1">
    <citation type="submission" date="2021-02" db="EMBL/GenBank/DDBJ databases">
        <authorList>
            <person name="Nowell W R."/>
        </authorList>
    </citation>
    <scope>NUCLEOTIDE SEQUENCE</scope>
</reference>
<evidence type="ECO:0000313" key="6">
    <source>
        <dbReference type="Proteomes" id="UP000663829"/>
    </source>
</evidence>
<comment type="caution">
    <text evidence="3">The sequence shown here is derived from an EMBL/GenBank/DDBJ whole genome shotgun (WGS) entry which is preliminary data.</text>
</comment>
<dbReference type="GO" id="GO:0003676">
    <property type="term" value="F:nucleic acid binding"/>
    <property type="evidence" value="ECO:0007669"/>
    <property type="project" value="InterPro"/>
</dbReference>
<organism evidence="3 6">
    <name type="scientific">Didymodactylos carnosus</name>
    <dbReference type="NCBI Taxonomy" id="1234261"/>
    <lineage>
        <taxon>Eukaryota</taxon>
        <taxon>Metazoa</taxon>
        <taxon>Spiralia</taxon>
        <taxon>Gnathifera</taxon>
        <taxon>Rotifera</taxon>
        <taxon>Eurotatoria</taxon>
        <taxon>Bdelloidea</taxon>
        <taxon>Philodinida</taxon>
        <taxon>Philodinidae</taxon>
        <taxon>Didymodactylos</taxon>
    </lineage>
</organism>
<dbReference type="AlphaFoldDB" id="A0A815BBI0"/>
<name>A0A815BBI0_9BILA</name>
<dbReference type="EMBL" id="CAJNOQ010011070">
    <property type="protein sequence ID" value="CAF1267940.1"/>
    <property type="molecule type" value="Genomic_DNA"/>
</dbReference>
<dbReference type="Proteomes" id="UP000682733">
    <property type="component" value="Unassembled WGS sequence"/>
</dbReference>
<proteinExistence type="predicted"/>
<sequence length="131" mass="15067">MTKAELLDVAYKNLPPKEYMADKAAMKHNVQLVRIPVKHCALNRIELVWASLKNFVCSNNVRFSLNDVEQLTKEFLSSIDPNHVKPYFDHVKKHEEIFKAADKIAEEMENDLIDEDEGEDNMVDMDSGDSD</sequence>
<dbReference type="OrthoDB" id="2266637at2759"/>
<dbReference type="InterPro" id="IPR036397">
    <property type="entry name" value="RNaseH_sf"/>
</dbReference>
<dbReference type="EMBL" id="CAJOBC010021858">
    <property type="protein sequence ID" value="CAF4053081.1"/>
    <property type="molecule type" value="Genomic_DNA"/>
</dbReference>
<dbReference type="Proteomes" id="UP000681722">
    <property type="component" value="Unassembled WGS sequence"/>
</dbReference>
<dbReference type="Proteomes" id="UP000663829">
    <property type="component" value="Unassembled WGS sequence"/>
</dbReference>
<accession>A0A815BBI0</accession>
<dbReference type="EMBL" id="CAJOBA010009336">
    <property type="protein sequence ID" value="CAF3848973.1"/>
    <property type="molecule type" value="Genomic_DNA"/>
</dbReference>
<evidence type="ECO:0000313" key="2">
    <source>
        <dbReference type="EMBL" id="CAF1086571.1"/>
    </source>
</evidence>
<feature type="region of interest" description="Disordered" evidence="1">
    <location>
        <begin position="110"/>
        <end position="131"/>
    </location>
</feature>